<keyword evidence="3" id="KW-1185">Reference proteome</keyword>
<feature type="transmembrane region" description="Helical" evidence="1">
    <location>
        <begin position="55"/>
        <end position="83"/>
    </location>
</feature>
<dbReference type="EMBL" id="CP073078">
    <property type="protein sequence ID" value="QUD88661.1"/>
    <property type="molecule type" value="Genomic_DNA"/>
</dbReference>
<evidence type="ECO:0000256" key="1">
    <source>
        <dbReference type="SAM" id="Phobius"/>
    </source>
</evidence>
<organism evidence="2 3">
    <name type="scientific">Phenylobacterium montanum</name>
    <dbReference type="NCBI Taxonomy" id="2823693"/>
    <lineage>
        <taxon>Bacteria</taxon>
        <taxon>Pseudomonadati</taxon>
        <taxon>Pseudomonadota</taxon>
        <taxon>Alphaproteobacteria</taxon>
        <taxon>Caulobacterales</taxon>
        <taxon>Caulobacteraceae</taxon>
        <taxon>Phenylobacterium</taxon>
    </lineage>
</organism>
<name>A0A975G284_9CAUL</name>
<proteinExistence type="predicted"/>
<dbReference type="AlphaFoldDB" id="A0A975G284"/>
<keyword evidence="1" id="KW-1133">Transmembrane helix</keyword>
<evidence type="ECO:0000313" key="2">
    <source>
        <dbReference type="EMBL" id="QUD88661.1"/>
    </source>
</evidence>
<dbReference type="KEGG" id="caul:KCG34_01885"/>
<keyword evidence="1" id="KW-0812">Transmembrane</keyword>
<gene>
    <name evidence="2" type="ORF">KCG34_01885</name>
</gene>
<dbReference type="RefSeq" id="WP_211938711.1">
    <property type="nucleotide sequence ID" value="NZ_CP073078.1"/>
</dbReference>
<accession>A0A975G284</accession>
<protein>
    <submittedName>
        <fullName evidence="2">Uncharacterized protein</fullName>
    </submittedName>
</protein>
<dbReference type="Proteomes" id="UP000676409">
    <property type="component" value="Chromosome"/>
</dbReference>
<sequence>MATLEMNVQPTSVDFAAVPLPAYVMAVIFTTVYIGGLRQISSLYRRGGGVVIRRFIFGVGVFVFIVGGGIESIIIWSIIHFAIFREPIS</sequence>
<evidence type="ECO:0000313" key="3">
    <source>
        <dbReference type="Proteomes" id="UP000676409"/>
    </source>
</evidence>
<reference evidence="2" key="1">
    <citation type="submission" date="2021-04" db="EMBL/GenBank/DDBJ databases">
        <title>The complete genome sequence of Caulobacter sp. S6.</title>
        <authorList>
            <person name="Tang Y."/>
            <person name="Ouyang W."/>
            <person name="Liu Q."/>
            <person name="Huang B."/>
            <person name="Guo Z."/>
            <person name="Lei P."/>
        </authorList>
    </citation>
    <scope>NUCLEOTIDE SEQUENCE</scope>
    <source>
        <strain evidence="2">S6</strain>
    </source>
</reference>
<keyword evidence="1" id="KW-0472">Membrane</keyword>
<feature type="transmembrane region" description="Helical" evidence="1">
    <location>
        <begin position="15"/>
        <end position="34"/>
    </location>
</feature>